<reference evidence="2 3" key="1">
    <citation type="submission" date="2014-11" db="EMBL/GenBank/DDBJ databases">
        <title>Symbiosis island explosion on the genome of extra-slow-growing strains of soybean bradyrhizobia with massive insertion sequences.</title>
        <authorList>
            <person name="Iida T."/>
            <person name="Minamisawa K."/>
        </authorList>
    </citation>
    <scope>NUCLEOTIDE SEQUENCE [LARGE SCALE GENOMIC DNA]</scope>
    <source>
        <strain evidence="2 3">NK6</strain>
    </source>
</reference>
<evidence type="ECO:0000313" key="2">
    <source>
        <dbReference type="EMBL" id="BAR55688.1"/>
    </source>
</evidence>
<protein>
    <submittedName>
        <fullName evidence="2">Uncharacterized protein</fullName>
    </submittedName>
</protein>
<feature type="compositionally biased region" description="Polar residues" evidence="1">
    <location>
        <begin position="195"/>
        <end position="207"/>
    </location>
</feature>
<gene>
    <name evidence="2" type="ORF">NK6_2507</name>
</gene>
<feature type="region of interest" description="Disordered" evidence="1">
    <location>
        <begin position="170"/>
        <end position="209"/>
    </location>
</feature>
<feature type="region of interest" description="Disordered" evidence="1">
    <location>
        <begin position="69"/>
        <end position="112"/>
    </location>
</feature>
<feature type="compositionally biased region" description="Basic and acidic residues" evidence="1">
    <location>
        <begin position="273"/>
        <end position="284"/>
    </location>
</feature>
<dbReference type="Proteomes" id="UP000063308">
    <property type="component" value="Chromosome"/>
</dbReference>
<dbReference type="RefSeq" id="WP_060909094.1">
    <property type="nucleotide sequence ID" value="NZ_CP126038.1"/>
</dbReference>
<accession>A0A0E4BN24</accession>
<feature type="region of interest" description="Disordered" evidence="1">
    <location>
        <begin position="317"/>
        <end position="341"/>
    </location>
</feature>
<dbReference type="EMBL" id="AP014685">
    <property type="protein sequence ID" value="BAR55688.1"/>
    <property type="molecule type" value="Genomic_DNA"/>
</dbReference>
<name>A0A0E4BN24_9BRAD</name>
<feature type="region of interest" description="Disordered" evidence="1">
    <location>
        <begin position="1"/>
        <end position="22"/>
    </location>
</feature>
<feature type="region of interest" description="Disordered" evidence="1">
    <location>
        <begin position="268"/>
        <end position="296"/>
    </location>
</feature>
<dbReference type="AlphaFoldDB" id="A0A0E4BN24"/>
<feature type="compositionally biased region" description="Basic and acidic residues" evidence="1">
    <location>
        <begin position="70"/>
        <end position="89"/>
    </location>
</feature>
<evidence type="ECO:0000313" key="3">
    <source>
        <dbReference type="Proteomes" id="UP000063308"/>
    </source>
</evidence>
<feature type="compositionally biased region" description="Polar residues" evidence="1">
    <location>
        <begin position="286"/>
        <end position="295"/>
    </location>
</feature>
<evidence type="ECO:0000256" key="1">
    <source>
        <dbReference type="SAM" id="MobiDB-lite"/>
    </source>
</evidence>
<proteinExistence type="predicted"/>
<organism evidence="2 3">
    <name type="scientific">Bradyrhizobium diazoefficiens</name>
    <dbReference type="NCBI Taxonomy" id="1355477"/>
    <lineage>
        <taxon>Bacteria</taxon>
        <taxon>Pseudomonadati</taxon>
        <taxon>Pseudomonadota</taxon>
        <taxon>Alphaproteobacteria</taxon>
        <taxon>Hyphomicrobiales</taxon>
        <taxon>Nitrobacteraceae</taxon>
        <taxon>Bradyrhizobium</taxon>
    </lineage>
</organism>
<sequence>MDPFNRINPLDRDHAAAPQQQQAEFEPYLDEVPQLDTSTIAENPVFHDPYYPHLSEEGLRLAQALGLEHQSTDRPHPEHAVTRREDAAAQHRAPQDALSGPEELTAQGHDQDPWQEPIREAILASSLNRPAPGGLAPDPEEAVRYFSWSGAYRPAANELASVASSSGHEVAVGEDYTGQPTKRQRTLSLAEENATARQRTEPGNSTGRELIEDAGAPLLASSRFVLPEEVYDQDLLWAMVDNARPSSSLEPNEGHHQALDSEAAVGPFNAQHGDQHASAAHERSNVPPSQDSRPTSFIVHNDRYTALFVPAAAMRRSTPLNPPGSTIQFGSRPENVLPPSLQPTDRTARSLFGRSIEQAAPASSRAQRTYPAAREIYAASFSVPETFLHGTQPAPDTMRAKLGQWGLLPDEAHPTKQYDIHGERYTALFGPGGSDDLRLIHHPRM</sequence>